<dbReference type="GO" id="GO:0003677">
    <property type="term" value="F:DNA binding"/>
    <property type="evidence" value="ECO:0007669"/>
    <property type="project" value="InterPro"/>
</dbReference>
<evidence type="ECO:0000259" key="3">
    <source>
        <dbReference type="Pfam" id="PF14372"/>
    </source>
</evidence>
<dbReference type="PANTHER" id="PTHR23272:SF167">
    <property type="entry name" value="ZINC FINGER BED DOMAIN-CONTAINING PROTEIN RICESLEEPER 2-LIKE"/>
    <property type="match status" value="1"/>
</dbReference>
<comment type="caution">
    <text evidence="4">The sequence shown here is derived from an EMBL/GenBank/DDBJ whole genome shotgun (WGS) entry which is preliminary data.</text>
</comment>
<sequence length="476" mass="55030">MADSYHGTDNFTAPSEESKGLEFDTTQSMEEEEDNDVTQMGKEIVEYKSIPNQLFESGSEGGSSSDSDRKDPQVFQELVTAAIIMHDLPLRFFEWSHVRKMIEFVSDDVNLVSKETTEMDVLKVHRREKEVVKAMIEEAYGRVCLTAEWWTAMNTDNYIVEAKVFRVYQASLDCKKGLRQDIPTIWNSTYLMLENALYYRHAWCLLELFDINFKLCPSASEWDKVKKSIKFFGIFYEIACIFSRTKCPTSNMYFPKMLVALITLKQNLESEDVFLKKLTNQMYTKFYKYWVDSCTILAIAVILDPRYKMKFVEFAFEKVYGDGLEQLELVRKTLYSLFSEYMTNSTGTSTSKASFASGVTSTFTHGTSFVMKEFDSSLVSDDCIQKTQLELYLDEPRVDRSMDLDILSFWKVNEFRYPVLATMARDVLTIPISTVSYVLHSRLVIRRGRILNINKELTHSTENSAPNLVLRACRVC</sequence>
<reference evidence="4" key="1">
    <citation type="journal article" date="2022" name="Plant J.">
        <title>Strategies of tolerance reflected in two North American maple genomes.</title>
        <authorList>
            <person name="McEvoy S.L."/>
            <person name="Sezen U.U."/>
            <person name="Trouern-Trend A."/>
            <person name="McMahon S.M."/>
            <person name="Schaberg P.G."/>
            <person name="Yang J."/>
            <person name="Wegrzyn J.L."/>
            <person name="Swenson N.G."/>
        </authorList>
    </citation>
    <scope>NUCLEOTIDE SEQUENCE</scope>
    <source>
        <strain evidence="4">NS2018</strain>
    </source>
</reference>
<dbReference type="GO" id="GO:0046983">
    <property type="term" value="F:protein dimerization activity"/>
    <property type="evidence" value="ECO:0007669"/>
    <property type="project" value="InterPro"/>
</dbReference>
<keyword evidence="5" id="KW-1185">Reference proteome</keyword>
<dbReference type="InterPro" id="IPR012337">
    <property type="entry name" value="RNaseH-like_sf"/>
</dbReference>
<evidence type="ECO:0000313" key="5">
    <source>
        <dbReference type="Proteomes" id="UP001168877"/>
    </source>
</evidence>
<evidence type="ECO:0000256" key="1">
    <source>
        <dbReference type="SAM" id="MobiDB-lite"/>
    </source>
</evidence>
<proteinExistence type="predicted"/>
<dbReference type="Pfam" id="PF14372">
    <property type="entry name" value="hAT-like_RNase-H"/>
    <property type="match status" value="1"/>
</dbReference>
<reference evidence="4" key="2">
    <citation type="submission" date="2023-06" db="EMBL/GenBank/DDBJ databases">
        <authorList>
            <person name="Swenson N.G."/>
            <person name="Wegrzyn J.L."/>
            <person name="Mcevoy S.L."/>
        </authorList>
    </citation>
    <scope>NUCLEOTIDE SEQUENCE</scope>
    <source>
        <strain evidence="4">NS2018</strain>
        <tissue evidence="4">Leaf</tissue>
    </source>
</reference>
<evidence type="ECO:0000259" key="2">
    <source>
        <dbReference type="Pfam" id="PF05699"/>
    </source>
</evidence>
<dbReference type="EMBL" id="JAUESC010000380">
    <property type="protein sequence ID" value="KAK0591335.1"/>
    <property type="molecule type" value="Genomic_DNA"/>
</dbReference>
<dbReference type="PANTHER" id="PTHR23272">
    <property type="entry name" value="BED FINGER-RELATED"/>
    <property type="match status" value="1"/>
</dbReference>
<dbReference type="Proteomes" id="UP001168877">
    <property type="component" value="Unassembled WGS sequence"/>
</dbReference>
<gene>
    <name evidence="4" type="ORF">LWI29_000143</name>
</gene>
<feature type="domain" description="HAT C-terminal dimerisation" evidence="2">
    <location>
        <begin position="389"/>
        <end position="436"/>
    </location>
</feature>
<protein>
    <recommendedName>
        <fullName evidence="6">Zinc finger BED domain-containing protein RICESLEEPER 2-like</fullName>
    </recommendedName>
</protein>
<name>A0AA39SJF3_ACESA</name>
<organism evidence="4 5">
    <name type="scientific">Acer saccharum</name>
    <name type="common">Sugar maple</name>
    <dbReference type="NCBI Taxonomy" id="4024"/>
    <lineage>
        <taxon>Eukaryota</taxon>
        <taxon>Viridiplantae</taxon>
        <taxon>Streptophyta</taxon>
        <taxon>Embryophyta</taxon>
        <taxon>Tracheophyta</taxon>
        <taxon>Spermatophyta</taxon>
        <taxon>Magnoliopsida</taxon>
        <taxon>eudicotyledons</taxon>
        <taxon>Gunneridae</taxon>
        <taxon>Pentapetalae</taxon>
        <taxon>rosids</taxon>
        <taxon>malvids</taxon>
        <taxon>Sapindales</taxon>
        <taxon>Sapindaceae</taxon>
        <taxon>Hippocastanoideae</taxon>
        <taxon>Acereae</taxon>
        <taxon>Acer</taxon>
    </lineage>
</organism>
<feature type="region of interest" description="Disordered" evidence="1">
    <location>
        <begin position="1"/>
        <end position="42"/>
    </location>
</feature>
<evidence type="ECO:0000313" key="4">
    <source>
        <dbReference type="EMBL" id="KAK0591335.1"/>
    </source>
</evidence>
<feature type="domain" description="hAT-like transposase RNase-H fold" evidence="3">
    <location>
        <begin position="243"/>
        <end position="341"/>
    </location>
</feature>
<accession>A0AA39SJF3</accession>
<dbReference type="AlphaFoldDB" id="A0AA39SJF3"/>
<dbReference type="InterPro" id="IPR008906">
    <property type="entry name" value="HATC_C_dom"/>
</dbReference>
<dbReference type="Pfam" id="PF05699">
    <property type="entry name" value="Dimer_Tnp_hAT"/>
    <property type="match status" value="1"/>
</dbReference>
<evidence type="ECO:0008006" key="6">
    <source>
        <dbReference type="Google" id="ProtNLM"/>
    </source>
</evidence>
<dbReference type="SUPFAM" id="SSF53098">
    <property type="entry name" value="Ribonuclease H-like"/>
    <property type="match status" value="1"/>
</dbReference>
<dbReference type="InterPro" id="IPR025525">
    <property type="entry name" value="hAT-like_transposase_RNase-H"/>
</dbReference>